<feature type="region of interest" description="Disordered" evidence="1">
    <location>
        <begin position="148"/>
        <end position="172"/>
    </location>
</feature>
<feature type="compositionally biased region" description="Basic and acidic residues" evidence="1">
    <location>
        <begin position="84"/>
        <end position="96"/>
    </location>
</feature>
<evidence type="ECO:0000259" key="3">
    <source>
        <dbReference type="Pfam" id="PF13208"/>
    </source>
</evidence>
<dbReference type="InterPro" id="IPR007791">
    <property type="entry name" value="DjlA_N"/>
</dbReference>
<comment type="caution">
    <text evidence="5">The sequence shown here is derived from an EMBL/GenBank/DDBJ whole genome shotgun (WGS) entry which is preliminary data.</text>
</comment>
<accession>A0A7W6A618</accession>
<keyword evidence="6" id="KW-1185">Reference proteome</keyword>
<name>A0A7W6A618_9SPHN</name>
<feature type="domain" description="TerB-C" evidence="4">
    <location>
        <begin position="726"/>
        <end position="852"/>
    </location>
</feature>
<dbReference type="SUPFAM" id="SSF158682">
    <property type="entry name" value="TerB-like"/>
    <property type="match status" value="1"/>
</dbReference>
<dbReference type="InterPro" id="IPR025266">
    <property type="entry name" value="TerB_N"/>
</dbReference>
<dbReference type="InterPro" id="IPR029024">
    <property type="entry name" value="TerB-like"/>
</dbReference>
<protein>
    <submittedName>
        <fullName evidence="5">Tellurite resistance protein</fullName>
    </submittedName>
</protein>
<organism evidence="5 6">
    <name type="scientific">Sphingomonas pseudosanguinis</name>
    <dbReference type="NCBI Taxonomy" id="413712"/>
    <lineage>
        <taxon>Bacteria</taxon>
        <taxon>Pseudomonadati</taxon>
        <taxon>Pseudomonadota</taxon>
        <taxon>Alphaproteobacteria</taxon>
        <taxon>Sphingomonadales</taxon>
        <taxon>Sphingomonadaceae</taxon>
        <taxon>Sphingomonas</taxon>
    </lineage>
</organism>
<dbReference type="RefSeq" id="WP_183949943.1">
    <property type="nucleotide sequence ID" value="NZ_JACIDH010000001.1"/>
</dbReference>
<evidence type="ECO:0000259" key="4">
    <source>
        <dbReference type="Pfam" id="PF15615"/>
    </source>
</evidence>
<dbReference type="EMBL" id="JACIDH010000001">
    <property type="protein sequence ID" value="MBB3877789.1"/>
    <property type="molecule type" value="Genomic_DNA"/>
</dbReference>
<sequence length="858" mass="93061">MASGWLARVARRFGEILGAEAREEGIYAAGNPSLDDVCEHASDVAGDSIVGRRTASEPERTLLTAAVAPESLLGDVPSSVADPKPPRADSELPDGVRLDENGRYVVGGYSFSTLSQALGHLDRKSPRPAVVPTLRNWRDLERERLQFAPPPTAATPKPLADEVQGKASAASMPSHQGRTWLLERTRIAVGGLEFLVDMVPYGAARDYEGRRDHSRIDPALPVSPRGDPAGDTLSYWPSYANLDPRARWTYLDWVSRGRTDPTIPIGYVFLFFYGLEQRLLVDDERDEAEEIFAEVRRLLAIHGGNYSFQGYAARFLALSPIYEERDDGPPTADCASSWDAEIPLDVRLRLGERLRDGVPFDADDALLWVLALPDVHLRTPGQRCFDELRALWSKRYAERHPGGLKIRTPKAIVRHEYRAASGTFNVKLAIDGLPDVSGVSAPLGPLRAMLDACMEELSAYSRLLGRDPAARGRLRGDLLLPAAIRAERVSLEECRRALSDLVGHGSCLTATDVAVLLEVEIGAAGEKLGAQAVRQLGGALDALGYGFEPDRRYGIASALRGGSFISIFHADDGCPVDHERAPYASAKGVVEVAVLAAASDGQVDPTEMAALERRLRGTPDLSSREVDRLLAHARALAADPPKIRSTLKKLAEVAPHRRSKLAEAAIEAVLADGRVQPEEVRFLEALHVALALPAADLYSALHRGAEDDGPVSVVETRPERDVGLPAEAEGRSVSIDTVRLERIRDETTRVSALLATIFTEDDVEAPLPTAPARAMVSTSFQGLDGPHSALLERLMAGPLARNDFEAAAAELRLMPEGAMETINEWGFDRFGDAVLEDDDAVGIVPEMMEELKPMGVAA</sequence>
<gene>
    <name evidence="5" type="ORF">GGR48_000192</name>
</gene>
<dbReference type="Pfam" id="PF15615">
    <property type="entry name" value="TerB_C"/>
    <property type="match status" value="1"/>
</dbReference>
<dbReference type="Pfam" id="PF13208">
    <property type="entry name" value="TerB_N"/>
    <property type="match status" value="1"/>
</dbReference>
<evidence type="ECO:0000313" key="6">
    <source>
        <dbReference type="Proteomes" id="UP000538670"/>
    </source>
</evidence>
<dbReference type="Pfam" id="PF05099">
    <property type="entry name" value="TerB"/>
    <property type="match status" value="1"/>
</dbReference>
<dbReference type="Gene3D" id="1.10.3680.10">
    <property type="entry name" value="TerB-like"/>
    <property type="match status" value="1"/>
</dbReference>
<dbReference type="Proteomes" id="UP000538670">
    <property type="component" value="Unassembled WGS sequence"/>
</dbReference>
<dbReference type="InterPro" id="IPR028932">
    <property type="entry name" value="TerB-C"/>
</dbReference>
<dbReference type="CDD" id="cd07176">
    <property type="entry name" value="terB"/>
    <property type="match status" value="1"/>
</dbReference>
<feature type="region of interest" description="Disordered" evidence="1">
    <location>
        <begin position="74"/>
        <end position="96"/>
    </location>
</feature>
<evidence type="ECO:0000313" key="5">
    <source>
        <dbReference type="EMBL" id="MBB3877789.1"/>
    </source>
</evidence>
<proteinExistence type="predicted"/>
<feature type="domain" description="TerB N-terminal" evidence="3">
    <location>
        <begin position="189"/>
        <end position="380"/>
    </location>
</feature>
<evidence type="ECO:0000259" key="2">
    <source>
        <dbReference type="Pfam" id="PF05099"/>
    </source>
</evidence>
<feature type="domain" description="Co-chaperone DjlA N-terminal" evidence="2">
    <location>
        <begin position="591"/>
        <end position="698"/>
    </location>
</feature>
<dbReference type="AlphaFoldDB" id="A0A7W6A618"/>
<evidence type="ECO:0000256" key="1">
    <source>
        <dbReference type="SAM" id="MobiDB-lite"/>
    </source>
</evidence>
<reference evidence="5 6" key="1">
    <citation type="submission" date="2020-08" db="EMBL/GenBank/DDBJ databases">
        <title>Genomic Encyclopedia of Type Strains, Phase IV (KMG-IV): sequencing the most valuable type-strain genomes for metagenomic binning, comparative biology and taxonomic classification.</title>
        <authorList>
            <person name="Goeker M."/>
        </authorList>
    </citation>
    <scope>NUCLEOTIDE SEQUENCE [LARGE SCALE GENOMIC DNA]</scope>
    <source>
        <strain evidence="5 6">DSM 19512</strain>
    </source>
</reference>